<feature type="transmembrane region" description="Helical" evidence="1">
    <location>
        <begin position="93"/>
        <end position="115"/>
    </location>
</feature>
<reference evidence="2" key="2">
    <citation type="submission" date="2021-01" db="EMBL/GenBank/DDBJ databases">
        <authorList>
            <person name="Schikora-Tamarit M.A."/>
        </authorList>
    </citation>
    <scope>NUCLEOTIDE SEQUENCE</scope>
    <source>
        <strain evidence="2">CBS2887</strain>
    </source>
</reference>
<gene>
    <name evidence="2" type="ORF">WICPIJ_008025</name>
</gene>
<evidence type="ECO:0000313" key="3">
    <source>
        <dbReference type="Proteomes" id="UP000774326"/>
    </source>
</evidence>
<dbReference type="AlphaFoldDB" id="A0A9P8PYQ0"/>
<accession>A0A9P8PYQ0</accession>
<keyword evidence="3" id="KW-1185">Reference proteome</keyword>
<organism evidence="2 3">
    <name type="scientific">Wickerhamomyces pijperi</name>
    <name type="common">Yeast</name>
    <name type="synonym">Pichia pijperi</name>
    <dbReference type="NCBI Taxonomy" id="599730"/>
    <lineage>
        <taxon>Eukaryota</taxon>
        <taxon>Fungi</taxon>
        <taxon>Dikarya</taxon>
        <taxon>Ascomycota</taxon>
        <taxon>Saccharomycotina</taxon>
        <taxon>Saccharomycetes</taxon>
        <taxon>Phaffomycetales</taxon>
        <taxon>Wickerhamomycetaceae</taxon>
        <taxon>Wickerhamomyces</taxon>
    </lineage>
</organism>
<dbReference type="Proteomes" id="UP000774326">
    <property type="component" value="Unassembled WGS sequence"/>
</dbReference>
<protein>
    <submittedName>
        <fullName evidence="2">Uncharacterized protein</fullName>
    </submittedName>
</protein>
<comment type="caution">
    <text evidence="2">The sequence shown here is derived from an EMBL/GenBank/DDBJ whole genome shotgun (WGS) entry which is preliminary data.</text>
</comment>
<evidence type="ECO:0000256" key="1">
    <source>
        <dbReference type="SAM" id="Phobius"/>
    </source>
</evidence>
<keyword evidence="1" id="KW-1133">Transmembrane helix</keyword>
<reference evidence="2" key="1">
    <citation type="journal article" date="2021" name="Open Biol.">
        <title>Shared evolutionary footprints suggest mitochondrial oxidative damage underlies multiple complex I losses in fungi.</title>
        <authorList>
            <person name="Schikora-Tamarit M.A."/>
            <person name="Marcet-Houben M."/>
            <person name="Nosek J."/>
            <person name="Gabaldon T."/>
        </authorList>
    </citation>
    <scope>NUCLEOTIDE SEQUENCE</scope>
    <source>
        <strain evidence="2">CBS2887</strain>
    </source>
</reference>
<proteinExistence type="predicted"/>
<keyword evidence="1" id="KW-0472">Membrane</keyword>
<name>A0A9P8PYQ0_WICPI</name>
<evidence type="ECO:0000313" key="2">
    <source>
        <dbReference type="EMBL" id="KAH3681017.1"/>
    </source>
</evidence>
<feature type="transmembrane region" description="Helical" evidence="1">
    <location>
        <begin position="7"/>
        <end position="25"/>
    </location>
</feature>
<dbReference type="EMBL" id="JAEUBG010004634">
    <property type="protein sequence ID" value="KAH3681017.1"/>
    <property type="molecule type" value="Genomic_DNA"/>
</dbReference>
<keyword evidence="1" id="KW-0812">Transmembrane</keyword>
<sequence>MDWATKLAKIFWFSMALILMALFNWSSRTSLALLNSLFNWAWCLSSKASKFFWKSLVNLIKSSFSLTLTSSFNLKLNLSLAAVVNSFKSKSNLATISLTLAMLMEFWFNSLELIFTIKPLNSSMMACKVGSEDLESIKGSLTSRTFWTSLTTSTFFSCFFGDSLTASILSDWTPELLAMDVVFSKPPNFSLKLVTLYSLELLPLKVWA</sequence>